<dbReference type="GO" id="GO:0008664">
    <property type="term" value="F:RNA 2',3'-cyclic 3'-phosphodiesterase activity"/>
    <property type="evidence" value="ECO:0007669"/>
    <property type="project" value="UniProtKB-EC"/>
</dbReference>
<dbReference type="EC" id="3.1.4.58" evidence="2"/>
<dbReference type="InterPro" id="IPR004175">
    <property type="entry name" value="RNA_CPDase"/>
</dbReference>
<comment type="function">
    <text evidence="2">Hydrolyzes RNA 2',3'-cyclic phosphodiester to an RNA 2'-phosphomonoester.</text>
</comment>
<feature type="short sequence motif" description="HXTX 2" evidence="2">
    <location>
        <begin position="117"/>
        <end position="120"/>
    </location>
</feature>
<dbReference type="Proteomes" id="UP000460298">
    <property type="component" value="Unassembled WGS sequence"/>
</dbReference>
<feature type="active site" description="Proton acceptor" evidence="2">
    <location>
        <position position="117"/>
    </location>
</feature>
<dbReference type="NCBIfam" id="TIGR02258">
    <property type="entry name" value="2_5_ligase"/>
    <property type="match status" value="1"/>
</dbReference>
<dbReference type="Pfam" id="PF13563">
    <property type="entry name" value="2_5_RNA_ligase2"/>
    <property type="match status" value="1"/>
</dbReference>
<reference evidence="3 4" key="1">
    <citation type="submission" date="2019-10" db="EMBL/GenBank/DDBJ databases">
        <title>Extracellular Electron Transfer in a Candidatus Methanoperedens spp. Enrichment Culture.</title>
        <authorList>
            <person name="Berger S."/>
            <person name="Rangel Shaw D."/>
            <person name="Berben T."/>
            <person name="In 'T Zandt M."/>
            <person name="Frank J."/>
            <person name="Reimann J."/>
            <person name="Jetten M.S.M."/>
            <person name="Welte C.U."/>
        </authorList>
    </citation>
    <scope>NUCLEOTIDE SEQUENCE [LARGE SCALE GENOMIC DNA]</scope>
    <source>
        <strain evidence="3">SB12</strain>
    </source>
</reference>
<evidence type="ECO:0000256" key="1">
    <source>
        <dbReference type="ARBA" id="ARBA00022801"/>
    </source>
</evidence>
<name>A0A833H5J5_9LEPT</name>
<dbReference type="AlphaFoldDB" id="A0A833H5J5"/>
<organism evidence="3 4">
    <name type="scientific">Leptonema illini</name>
    <dbReference type="NCBI Taxonomy" id="183"/>
    <lineage>
        <taxon>Bacteria</taxon>
        <taxon>Pseudomonadati</taxon>
        <taxon>Spirochaetota</taxon>
        <taxon>Spirochaetia</taxon>
        <taxon>Leptospirales</taxon>
        <taxon>Leptospiraceae</taxon>
        <taxon>Leptonema</taxon>
    </lineage>
</organism>
<comment type="similarity">
    <text evidence="2">Belongs to the 2H phosphoesterase superfamily. ThpR family.</text>
</comment>
<dbReference type="PANTHER" id="PTHR35561">
    <property type="entry name" value="RNA 2',3'-CYCLIC PHOSPHODIESTERASE"/>
    <property type="match status" value="1"/>
</dbReference>
<dbReference type="Gene3D" id="3.90.1140.10">
    <property type="entry name" value="Cyclic phosphodiesterase"/>
    <property type="match status" value="1"/>
</dbReference>
<feature type="short sequence motif" description="HXTX 1" evidence="2">
    <location>
        <begin position="35"/>
        <end position="38"/>
    </location>
</feature>
<evidence type="ECO:0000256" key="2">
    <source>
        <dbReference type="HAMAP-Rule" id="MF_01940"/>
    </source>
</evidence>
<protein>
    <recommendedName>
        <fullName evidence="2">RNA 2',3'-cyclic phosphodiesterase</fullName>
        <shortName evidence="2">RNA 2',3'-CPDase</shortName>
        <ecNumber evidence="2">3.1.4.58</ecNumber>
    </recommendedName>
</protein>
<evidence type="ECO:0000313" key="4">
    <source>
        <dbReference type="Proteomes" id="UP000460298"/>
    </source>
</evidence>
<sequence length="174" mass="20084">MKRLFLALPVPESIHEELERLRIGLPGARWMPDLHITIRFLGDISEKDQSAIEELLADLEFPNIHIRLGMPGVFIHPRQIILYLSAVPDDAIIKLKTTVDTLLRPTGLRVERKFHAHCTLARLPDSRSSFLQNYVLQFEHFQTSLFAVDELVLFSSVLQRTGALHYREESYRLS</sequence>
<comment type="catalytic activity">
    <reaction evidence="2">
        <text>a 3'-end 2',3'-cyclophospho-ribonucleotide-RNA + H2O = a 3'-end 2'-phospho-ribonucleotide-RNA + H(+)</text>
        <dbReference type="Rhea" id="RHEA:11828"/>
        <dbReference type="Rhea" id="RHEA-COMP:10464"/>
        <dbReference type="Rhea" id="RHEA-COMP:17353"/>
        <dbReference type="ChEBI" id="CHEBI:15377"/>
        <dbReference type="ChEBI" id="CHEBI:15378"/>
        <dbReference type="ChEBI" id="CHEBI:83064"/>
        <dbReference type="ChEBI" id="CHEBI:173113"/>
        <dbReference type="EC" id="3.1.4.58"/>
    </reaction>
</comment>
<feature type="active site" description="Proton donor" evidence="2">
    <location>
        <position position="35"/>
    </location>
</feature>
<accession>A0A833H5J5</accession>
<dbReference type="InterPro" id="IPR009097">
    <property type="entry name" value="Cyclic_Pdiesterase"/>
</dbReference>
<dbReference type="SUPFAM" id="SSF55144">
    <property type="entry name" value="LigT-like"/>
    <property type="match status" value="1"/>
</dbReference>
<dbReference type="PANTHER" id="PTHR35561:SF1">
    <property type="entry name" value="RNA 2',3'-CYCLIC PHOSPHODIESTERASE"/>
    <property type="match status" value="1"/>
</dbReference>
<comment type="caution">
    <text evidence="3">The sequence shown here is derived from an EMBL/GenBank/DDBJ whole genome shotgun (WGS) entry which is preliminary data.</text>
</comment>
<evidence type="ECO:0000313" key="3">
    <source>
        <dbReference type="EMBL" id="KAB2935505.1"/>
    </source>
</evidence>
<keyword evidence="1 2" id="KW-0378">Hydrolase</keyword>
<proteinExistence type="inferred from homology"/>
<dbReference type="HAMAP" id="MF_01940">
    <property type="entry name" value="RNA_CPDase"/>
    <property type="match status" value="1"/>
</dbReference>
<dbReference type="GO" id="GO:0004113">
    <property type="term" value="F:2',3'-cyclic-nucleotide 3'-phosphodiesterase activity"/>
    <property type="evidence" value="ECO:0007669"/>
    <property type="project" value="InterPro"/>
</dbReference>
<gene>
    <name evidence="3" type="primary">thpR</name>
    <name evidence="3" type="ORF">F9K24_01890</name>
</gene>
<dbReference type="EMBL" id="WBUI01000001">
    <property type="protein sequence ID" value="KAB2935505.1"/>
    <property type="molecule type" value="Genomic_DNA"/>
</dbReference>